<keyword evidence="1" id="KW-0808">Transferase</keyword>
<protein>
    <submittedName>
        <fullName evidence="3">Unannotated protein</fullName>
    </submittedName>
</protein>
<name>A0A6J6ZP49_9ZZZZ</name>
<dbReference type="Gene3D" id="3.40.50.2000">
    <property type="entry name" value="Glycogen Phosphorylase B"/>
    <property type="match status" value="2"/>
</dbReference>
<dbReference type="Pfam" id="PF00534">
    <property type="entry name" value="Glycos_transf_1"/>
    <property type="match status" value="1"/>
</dbReference>
<dbReference type="SUPFAM" id="SSF53756">
    <property type="entry name" value="UDP-Glycosyltransferase/glycogen phosphorylase"/>
    <property type="match status" value="1"/>
</dbReference>
<dbReference type="GO" id="GO:0016757">
    <property type="term" value="F:glycosyltransferase activity"/>
    <property type="evidence" value="ECO:0007669"/>
    <property type="project" value="InterPro"/>
</dbReference>
<proteinExistence type="predicted"/>
<accession>A0A6J6ZP49</accession>
<evidence type="ECO:0000313" key="3">
    <source>
        <dbReference type="EMBL" id="CAB4823360.1"/>
    </source>
</evidence>
<dbReference type="AlphaFoldDB" id="A0A6J6ZP49"/>
<sequence>MIEHFTYHERLPNPRHSDAPTAVTLLDMIPELHPNDVGRESHRNKTACLQQADLVICISETVKDDLLSCVENISGQIRVCPLGVRPVTEERLFNQSRRGILYVGARAHYKRFAVLVDALLDGNFEDLELLCVGGGAFTSAERSLLARLPSSITITQEDVTDDRLSELYRSSAVLVSTSMAEGFGLPALEAMAAGCPVILSDIPVYREVAGSAASYFAVDDAKGLSAQLSELLNHAELRQELAGLGWQRSQLFTWRKMAERTAMAYQLLSP</sequence>
<evidence type="ECO:0000256" key="1">
    <source>
        <dbReference type="ARBA" id="ARBA00022679"/>
    </source>
</evidence>
<organism evidence="3">
    <name type="scientific">freshwater metagenome</name>
    <dbReference type="NCBI Taxonomy" id="449393"/>
    <lineage>
        <taxon>unclassified sequences</taxon>
        <taxon>metagenomes</taxon>
        <taxon>ecological metagenomes</taxon>
    </lineage>
</organism>
<dbReference type="InterPro" id="IPR001296">
    <property type="entry name" value="Glyco_trans_1"/>
</dbReference>
<reference evidence="3" key="1">
    <citation type="submission" date="2020-05" db="EMBL/GenBank/DDBJ databases">
        <authorList>
            <person name="Chiriac C."/>
            <person name="Salcher M."/>
            <person name="Ghai R."/>
            <person name="Kavagutti S V."/>
        </authorList>
    </citation>
    <scope>NUCLEOTIDE SEQUENCE</scope>
</reference>
<dbReference type="PANTHER" id="PTHR46401">
    <property type="entry name" value="GLYCOSYLTRANSFERASE WBBK-RELATED"/>
    <property type="match status" value="1"/>
</dbReference>
<dbReference type="EMBL" id="CAFAAQ010000235">
    <property type="protein sequence ID" value="CAB4823360.1"/>
    <property type="molecule type" value="Genomic_DNA"/>
</dbReference>
<gene>
    <name evidence="3" type="ORF">UFOPK3046_01860</name>
</gene>
<feature type="domain" description="Glycosyl transferase family 1" evidence="2">
    <location>
        <begin position="92"/>
        <end position="241"/>
    </location>
</feature>
<evidence type="ECO:0000259" key="2">
    <source>
        <dbReference type="Pfam" id="PF00534"/>
    </source>
</evidence>
<dbReference type="PANTHER" id="PTHR46401:SF2">
    <property type="entry name" value="GLYCOSYLTRANSFERASE WBBK-RELATED"/>
    <property type="match status" value="1"/>
</dbReference>
<dbReference type="CDD" id="cd03809">
    <property type="entry name" value="GT4_MtfB-like"/>
    <property type="match status" value="1"/>
</dbReference>